<dbReference type="GO" id="GO:0030170">
    <property type="term" value="F:pyridoxal phosphate binding"/>
    <property type="evidence" value="ECO:0007669"/>
    <property type="project" value="InterPro"/>
</dbReference>
<dbReference type="PROSITE" id="PS51340">
    <property type="entry name" value="MOSC"/>
    <property type="match status" value="1"/>
</dbReference>
<feature type="domain" description="MOSC" evidence="1">
    <location>
        <begin position="141"/>
        <end position="289"/>
    </location>
</feature>
<dbReference type="Proteomes" id="UP000294887">
    <property type="component" value="Unassembled WGS sequence"/>
</dbReference>
<proteinExistence type="predicted"/>
<dbReference type="EMBL" id="SMFQ01000004">
    <property type="protein sequence ID" value="TCJ85023.1"/>
    <property type="molecule type" value="Genomic_DNA"/>
</dbReference>
<dbReference type="InterPro" id="IPR011037">
    <property type="entry name" value="Pyrv_Knase-like_insert_dom_sf"/>
</dbReference>
<evidence type="ECO:0000313" key="2">
    <source>
        <dbReference type="EMBL" id="TCJ85023.1"/>
    </source>
</evidence>
<dbReference type="GO" id="GO:0030151">
    <property type="term" value="F:molybdenum ion binding"/>
    <property type="evidence" value="ECO:0007669"/>
    <property type="project" value="InterPro"/>
</dbReference>
<dbReference type="AlphaFoldDB" id="A0A4R1EUT2"/>
<dbReference type="Pfam" id="PF03476">
    <property type="entry name" value="MOSC_N"/>
    <property type="match status" value="1"/>
</dbReference>
<evidence type="ECO:0000259" key="1">
    <source>
        <dbReference type="PROSITE" id="PS51340"/>
    </source>
</evidence>
<dbReference type="InterPro" id="IPR005303">
    <property type="entry name" value="MOCOS_middle"/>
</dbReference>
<keyword evidence="3" id="KW-1185">Reference proteome</keyword>
<dbReference type="SUPFAM" id="SSF50800">
    <property type="entry name" value="PK beta-barrel domain-like"/>
    <property type="match status" value="1"/>
</dbReference>
<dbReference type="Pfam" id="PF03473">
    <property type="entry name" value="MOSC"/>
    <property type="match status" value="1"/>
</dbReference>
<organism evidence="2 3">
    <name type="scientific">Cocleimonas flava</name>
    <dbReference type="NCBI Taxonomy" id="634765"/>
    <lineage>
        <taxon>Bacteria</taxon>
        <taxon>Pseudomonadati</taxon>
        <taxon>Pseudomonadota</taxon>
        <taxon>Gammaproteobacteria</taxon>
        <taxon>Thiotrichales</taxon>
        <taxon>Thiotrichaceae</taxon>
        <taxon>Cocleimonas</taxon>
    </lineage>
</organism>
<gene>
    <name evidence="2" type="ORF">EV695_2988</name>
</gene>
<name>A0A4R1EUT2_9GAMM</name>
<evidence type="ECO:0000313" key="3">
    <source>
        <dbReference type="Proteomes" id="UP000294887"/>
    </source>
</evidence>
<protein>
    <recommendedName>
        <fullName evidence="1">MOSC domain-containing protein</fullName>
    </recommendedName>
</protein>
<dbReference type="OrthoDB" id="581532at2"/>
<reference evidence="2 3" key="1">
    <citation type="submission" date="2019-03" db="EMBL/GenBank/DDBJ databases">
        <title>Genomic Encyclopedia of Type Strains, Phase IV (KMG-IV): sequencing the most valuable type-strain genomes for metagenomic binning, comparative biology and taxonomic classification.</title>
        <authorList>
            <person name="Goeker M."/>
        </authorList>
    </citation>
    <scope>NUCLEOTIDE SEQUENCE [LARGE SCALE GENOMIC DNA]</scope>
    <source>
        <strain evidence="2 3">DSM 24830</strain>
    </source>
</reference>
<comment type="caution">
    <text evidence="2">The sequence shown here is derived from an EMBL/GenBank/DDBJ whole genome shotgun (WGS) entry which is preliminary data.</text>
</comment>
<dbReference type="GO" id="GO:0003824">
    <property type="term" value="F:catalytic activity"/>
    <property type="evidence" value="ECO:0007669"/>
    <property type="project" value="InterPro"/>
</dbReference>
<dbReference type="InterPro" id="IPR005302">
    <property type="entry name" value="MoCF_Sase_C"/>
</dbReference>
<sequence>MIKIGTIKEIWRYPVKGMAGESIESCHIDQHGLEGDRQFAVRDVKRNEIQSCKFRPNLLSCIATYNTDNAANIDQAPVSLNFPDGQIFNSGVTAEINQKISELLGHESILETLQPDSDNDLYKRFKAKNHNWLQELKDTFTREPGESLPDFSDLPQDFIDYVTLPGTFFLVSPCHIITTATMDHFKKNHPDSDWDIRRFRPNILIETTEGISGLVEQEWLGKTLHIDNTSIKCMSAAPRCGAVTRKQQTFGFDKSMLRTIVNEADQNLGIYGDISTQALINVGTDVYLS</sequence>
<accession>A0A4R1EUT2</accession>
<dbReference type="RefSeq" id="WP_131906739.1">
    <property type="nucleotide sequence ID" value="NZ_BAAAFU010000001.1"/>
</dbReference>